<organism evidence="2 3">
    <name type="scientific">Stephania yunnanensis</name>
    <dbReference type="NCBI Taxonomy" id="152371"/>
    <lineage>
        <taxon>Eukaryota</taxon>
        <taxon>Viridiplantae</taxon>
        <taxon>Streptophyta</taxon>
        <taxon>Embryophyta</taxon>
        <taxon>Tracheophyta</taxon>
        <taxon>Spermatophyta</taxon>
        <taxon>Magnoliopsida</taxon>
        <taxon>Ranunculales</taxon>
        <taxon>Menispermaceae</taxon>
        <taxon>Menispermoideae</taxon>
        <taxon>Cissampelideae</taxon>
        <taxon>Stephania</taxon>
    </lineage>
</organism>
<dbReference type="EMBL" id="JBBNAF010000002">
    <property type="protein sequence ID" value="KAK9162681.1"/>
    <property type="molecule type" value="Genomic_DNA"/>
</dbReference>
<accession>A0AAP0L1J8</accession>
<dbReference type="AlphaFoldDB" id="A0AAP0L1J8"/>
<protein>
    <submittedName>
        <fullName evidence="2">Uncharacterized protein</fullName>
    </submittedName>
</protein>
<evidence type="ECO:0000313" key="3">
    <source>
        <dbReference type="Proteomes" id="UP001420932"/>
    </source>
</evidence>
<name>A0AAP0L1J8_9MAGN</name>
<reference evidence="2 3" key="1">
    <citation type="submission" date="2024-01" db="EMBL/GenBank/DDBJ databases">
        <title>Genome assemblies of Stephania.</title>
        <authorList>
            <person name="Yang L."/>
        </authorList>
    </citation>
    <scope>NUCLEOTIDE SEQUENCE [LARGE SCALE GENOMIC DNA]</scope>
    <source>
        <strain evidence="2">YNDBR</strain>
        <tissue evidence="2">Leaf</tissue>
    </source>
</reference>
<proteinExistence type="predicted"/>
<sequence>MEIHEETFEQEDEEEDQGRSNRVMSIRTPQTYIVGESNIRSRPPYPSGRTETTLRVAHILSSTTSIYPR</sequence>
<evidence type="ECO:0000313" key="2">
    <source>
        <dbReference type="EMBL" id="KAK9162681.1"/>
    </source>
</evidence>
<feature type="region of interest" description="Disordered" evidence="1">
    <location>
        <begin position="1"/>
        <end position="28"/>
    </location>
</feature>
<comment type="caution">
    <text evidence="2">The sequence shown here is derived from an EMBL/GenBank/DDBJ whole genome shotgun (WGS) entry which is preliminary data.</text>
</comment>
<gene>
    <name evidence="2" type="ORF">Syun_003583</name>
</gene>
<keyword evidence="3" id="KW-1185">Reference proteome</keyword>
<evidence type="ECO:0000256" key="1">
    <source>
        <dbReference type="SAM" id="MobiDB-lite"/>
    </source>
</evidence>
<dbReference type="Proteomes" id="UP001420932">
    <property type="component" value="Unassembled WGS sequence"/>
</dbReference>